<accession>A0A1R2B604</accession>
<dbReference type="AlphaFoldDB" id="A0A1R2B604"/>
<keyword evidence="2" id="KW-1185">Reference proteome</keyword>
<evidence type="ECO:0000313" key="1">
    <source>
        <dbReference type="EMBL" id="OMJ72224.1"/>
    </source>
</evidence>
<dbReference type="EMBL" id="MPUH01000920">
    <property type="protein sequence ID" value="OMJ72224.1"/>
    <property type="molecule type" value="Genomic_DNA"/>
</dbReference>
<evidence type="ECO:0008006" key="3">
    <source>
        <dbReference type="Google" id="ProtNLM"/>
    </source>
</evidence>
<dbReference type="Proteomes" id="UP000187209">
    <property type="component" value="Unassembled WGS sequence"/>
</dbReference>
<name>A0A1R2B604_9CILI</name>
<proteinExistence type="predicted"/>
<organism evidence="1 2">
    <name type="scientific">Stentor coeruleus</name>
    <dbReference type="NCBI Taxonomy" id="5963"/>
    <lineage>
        <taxon>Eukaryota</taxon>
        <taxon>Sar</taxon>
        <taxon>Alveolata</taxon>
        <taxon>Ciliophora</taxon>
        <taxon>Postciliodesmatophora</taxon>
        <taxon>Heterotrichea</taxon>
        <taxon>Heterotrichida</taxon>
        <taxon>Stentoridae</taxon>
        <taxon>Stentor</taxon>
    </lineage>
</organism>
<gene>
    <name evidence="1" type="ORF">SteCoe_29399</name>
</gene>
<comment type="caution">
    <text evidence="1">The sequence shown here is derived from an EMBL/GenBank/DDBJ whole genome shotgun (WGS) entry which is preliminary data.</text>
</comment>
<reference evidence="1 2" key="1">
    <citation type="submission" date="2016-11" db="EMBL/GenBank/DDBJ databases">
        <title>The macronuclear genome of Stentor coeruleus: a giant cell with tiny introns.</title>
        <authorList>
            <person name="Slabodnick M."/>
            <person name="Ruby J.G."/>
            <person name="Reiff S.B."/>
            <person name="Swart E.C."/>
            <person name="Gosai S."/>
            <person name="Prabakaran S."/>
            <person name="Witkowska E."/>
            <person name="Larue G.E."/>
            <person name="Fisher S."/>
            <person name="Freeman R.M."/>
            <person name="Gunawardena J."/>
            <person name="Chu W."/>
            <person name="Stover N.A."/>
            <person name="Gregory B.D."/>
            <person name="Nowacki M."/>
            <person name="Derisi J."/>
            <person name="Roy S.W."/>
            <person name="Marshall W.F."/>
            <person name="Sood P."/>
        </authorList>
    </citation>
    <scope>NUCLEOTIDE SEQUENCE [LARGE SCALE GENOMIC DNA]</scope>
    <source>
        <strain evidence="1">WM001</strain>
    </source>
</reference>
<evidence type="ECO:0000313" key="2">
    <source>
        <dbReference type="Proteomes" id="UP000187209"/>
    </source>
</evidence>
<sequence>MESDIEAIFSNNSKQLKKLFEALHPSEGKISIQEFLVFCKNVRIHPVILNQELVSINEIKKVIQQLDLKQGITIGNIQLMLRLLSEQSFNTTSSVSDKLRMLFIHIRSPCKLFYQVSLNFNVSDSSSEELEVDQLDYQKIQSLRKSLKDTQNQDLSHKVIRNRYLSTSPDVVFLQEKSPKNICNLSETKKKPEQIRLNNTLKQSRENSKAPLNPKNSVKTKDLKSTFDCFKNKHIEIISKEKTTNISKKISKRRDYACALKSKMFSSMMVKRLLFTAWKGICRRFI</sequence>
<protein>
    <recommendedName>
        <fullName evidence="3">EF-hand domain-containing protein</fullName>
    </recommendedName>
</protein>